<proteinExistence type="predicted"/>
<accession>A0AAX2IVT9</accession>
<evidence type="ECO:0000313" key="2">
    <source>
        <dbReference type="Proteomes" id="UP000249566"/>
    </source>
</evidence>
<reference evidence="1 2" key="1">
    <citation type="submission" date="2018-06" db="EMBL/GenBank/DDBJ databases">
        <authorList>
            <consortium name="Pathogen Informatics"/>
            <person name="Doyle S."/>
        </authorList>
    </citation>
    <scope>NUCLEOTIDE SEQUENCE [LARGE SCALE GENOMIC DNA]</scope>
    <source>
        <strain evidence="1 2">NCTC12272</strain>
    </source>
</reference>
<organism evidence="1 2">
    <name type="scientific">Legionella pneumophila subsp. pascullei</name>
    <dbReference type="NCBI Taxonomy" id="91890"/>
    <lineage>
        <taxon>Bacteria</taxon>
        <taxon>Pseudomonadati</taxon>
        <taxon>Pseudomonadota</taxon>
        <taxon>Gammaproteobacteria</taxon>
        <taxon>Legionellales</taxon>
        <taxon>Legionellaceae</taxon>
        <taxon>Legionella</taxon>
    </lineage>
</organism>
<dbReference type="AlphaFoldDB" id="A0AAX2IVT9"/>
<protein>
    <submittedName>
        <fullName evidence="1">Uncharacterized protein</fullName>
    </submittedName>
</protein>
<name>A0AAX2IVT9_LEGPN</name>
<evidence type="ECO:0000313" key="1">
    <source>
        <dbReference type="EMBL" id="SQG89977.1"/>
    </source>
</evidence>
<dbReference type="EMBL" id="LS483412">
    <property type="protein sequence ID" value="SQG89977.1"/>
    <property type="molecule type" value="Genomic_DNA"/>
</dbReference>
<dbReference type="Proteomes" id="UP000249566">
    <property type="component" value="Chromosome 1"/>
</dbReference>
<gene>
    <name evidence="1" type="ORF">NCTC12272_01163</name>
</gene>
<sequence>MGLETLKIIERVLGYSAVNYECPVFGLSLDHISIKSVAILSPSTRSCMVLATEKL</sequence>